<sequence>MIAAKVIDNIWATRKADSLRGLKFMLVEVLGGIDKGRLIIAADTISAGIGERVLVCTGSSARKMLGQDDIPIDAVIVGIIDEDCTF</sequence>
<name>A0A098BB78_DESHA</name>
<keyword evidence="2" id="KW-1282">Carboxysome</keyword>
<evidence type="ECO:0000313" key="4">
    <source>
        <dbReference type="EMBL" id="CDX05156.1"/>
    </source>
</evidence>
<dbReference type="RefSeq" id="WP_005815267.1">
    <property type="nucleotide sequence ID" value="NZ_CABKQQ010000054.1"/>
</dbReference>
<dbReference type="PROSITE" id="PS51932">
    <property type="entry name" value="BMV"/>
    <property type="match status" value="1"/>
</dbReference>
<dbReference type="CDD" id="cd01614">
    <property type="entry name" value="EutN_CcmL"/>
    <property type="match status" value="1"/>
</dbReference>
<proteinExistence type="predicted"/>
<evidence type="ECO:0000256" key="2">
    <source>
        <dbReference type="ARBA" id="ARBA00023669"/>
    </source>
</evidence>
<evidence type="ECO:0000313" key="5">
    <source>
        <dbReference type="EMBL" id="KTE93479.1"/>
    </source>
</evidence>
<comment type="subcellular location">
    <subcellularLocation>
        <location evidence="1">Carboxysome</location>
    </subcellularLocation>
</comment>
<dbReference type="EMBL" id="LK996017">
    <property type="protein sequence ID" value="CDX05156.1"/>
    <property type="molecule type" value="Genomic_DNA"/>
</dbReference>
<dbReference type="OMA" id="FKFMLAE"/>
<dbReference type="InterPro" id="IPR004992">
    <property type="entry name" value="EutN_CcmL"/>
</dbReference>
<dbReference type="PANTHER" id="PTHR36539">
    <property type="entry name" value="ETHANOLAMINE UTILIZATION PROTEIN EUTN"/>
    <property type="match status" value="1"/>
</dbReference>
<dbReference type="PATRIC" id="fig|49338.4.peg.5672"/>
<dbReference type="GO" id="GO:0031470">
    <property type="term" value="C:carboxysome"/>
    <property type="evidence" value="ECO:0007669"/>
    <property type="project" value="UniProtKB-SubCell"/>
</dbReference>
<evidence type="ECO:0000313" key="6">
    <source>
        <dbReference type="Proteomes" id="UP000054623"/>
    </source>
</evidence>
<dbReference type="InterPro" id="IPR036677">
    <property type="entry name" value="EutN_CcmL_sf"/>
</dbReference>
<dbReference type="SUPFAM" id="SSF159133">
    <property type="entry name" value="EutN/CcmL-like"/>
    <property type="match status" value="1"/>
</dbReference>
<dbReference type="Proteomes" id="UP000054623">
    <property type="component" value="Unassembled WGS sequence"/>
</dbReference>
<dbReference type="OrthoDB" id="196195at2"/>
<keyword evidence="3" id="KW-1283">Bacterial microcompartment</keyword>
<evidence type="ECO:0000256" key="3">
    <source>
        <dbReference type="ARBA" id="ARBA00024446"/>
    </source>
</evidence>
<gene>
    <name evidence="5" type="ORF">AT727_00550</name>
    <name evidence="4" type="ORF">DPCES_5270</name>
</gene>
<dbReference type="PANTHER" id="PTHR36539:SF2">
    <property type="entry name" value="ETHANOLAMINE UTILIZATION PROTEIN"/>
    <property type="match status" value="1"/>
</dbReference>
<dbReference type="Pfam" id="PF03319">
    <property type="entry name" value="EutN_CcmL"/>
    <property type="match status" value="1"/>
</dbReference>
<dbReference type="EMBL" id="LOCK01000001">
    <property type="protein sequence ID" value="KTE93479.1"/>
    <property type="molecule type" value="Genomic_DNA"/>
</dbReference>
<reference evidence="5 6" key="2">
    <citation type="submission" date="2015-12" db="EMBL/GenBank/DDBJ databases">
        <title>Draft Genome Sequence of Desulfitobacterium hafniense Strain DH, a Sulfate-reducing Bacterium Isolated from Paddy Soils.</title>
        <authorList>
            <person name="Bao P."/>
            <person name="Zhang X."/>
            <person name="Li G."/>
        </authorList>
    </citation>
    <scope>NUCLEOTIDE SEQUENCE [LARGE SCALE GENOMIC DNA]</scope>
    <source>
        <strain evidence="5 6">DH</strain>
    </source>
</reference>
<dbReference type="AlphaFoldDB" id="A0A098BB78"/>
<accession>A0A098BB78</accession>
<evidence type="ECO:0000256" key="1">
    <source>
        <dbReference type="ARBA" id="ARBA00023587"/>
    </source>
</evidence>
<reference evidence="4" key="1">
    <citation type="submission" date="2014-07" db="EMBL/GenBank/DDBJ databases">
        <authorList>
            <person name="Hornung V.Bastian."/>
        </authorList>
    </citation>
    <scope>NUCLEOTIDE SEQUENCE</scope>
    <source>
        <strain evidence="4">PCE-S</strain>
    </source>
</reference>
<protein>
    <submittedName>
        <fullName evidence="4">Ethanolamine utilisation protein EutN/carboxysome</fullName>
    </submittedName>
    <submittedName>
        <fullName evidence="5">Ethanolamine utilization protein EutN</fullName>
    </submittedName>
</protein>
<dbReference type="Gene3D" id="2.40.50.220">
    <property type="entry name" value="EutN/Ccml"/>
    <property type="match status" value="1"/>
</dbReference>
<organism evidence="4">
    <name type="scientific">Desulfitobacterium hafniense</name>
    <name type="common">Desulfitobacterium frappieri</name>
    <dbReference type="NCBI Taxonomy" id="49338"/>
    <lineage>
        <taxon>Bacteria</taxon>
        <taxon>Bacillati</taxon>
        <taxon>Bacillota</taxon>
        <taxon>Clostridia</taxon>
        <taxon>Eubacteriales</taxon>
        <taxon>Desulfitobacteriaceae</taxon>
        <taxon>Desulfitobacterium</taxon>
    </lineage>
</organism>